<evidence type="ECO:0008006" key="4">
    <source>
        <dbReference type="Google" id="ProtNLM"/>
    </source>
</evidence>
<dbReference type="Gene3D" id="3.30.700.10">
    <property type="entry name" value="Glycoprotein, Type 4 Pilin"/>
    <property type="match status" value="1"/>
</dbReference>
<protein>
    <recommendedName>
        <fullName evidence="4">Type II secretion system protein G</fullName>
    </recommendedName>
</protein>
<proteinExistence type="predicted"/>
<dbReference type="Pfam" id="PF07963">
    <property type="entry name" value="N_methyl"/>
    <property type="match status" value="1"/>
</dbReference>
<comment type="caution">
    <text evidence="2">The sequence shown here is derived from an EMBL/GenBank/DDBJ whole genome shotgun (WGS) entry which is preliminary data.</text>
</comment>
<accession>A0A5B1CM96</accession>
<name>A0A5B1CM96_9BACT</name>
<dbReference type="Proteomes" id="UP000322699">
    <property type="component" value="Unassembled WGS sequence"/>
</dbReference>
<sequence>MMPRPKKKNAFSLVEIVITMTIIAVLVSFATPSLSRSMEQSHADMVGAGLRSIAVAQRFYWLENRTYAPDLQTLIDEDLIDGNLTTVTPRYEYSIATATAGAFQVQARRRNLDALGNPVFDGAWQGTFTIDETGVIGGLVQGPRGHVGNSNPQLTPSF</sequence>
<organism evidence="2 3">
    <name type="scientific">Rubripirellula obstinata</name>
    <dbReference type="NCBI Taxonomy" id="406547"/>
    <lineage>
        <taxon>Bacteria</taxon>
        <taxon>Pseudomonadati</taxon>
        <taxon>Planctomycetota</taxon>
        <taxon>Planctomycetia</taxon>
        <taxon>Pirellulales</taxon>
        <taxon>Pirellulaceae</taxon>
        <taxon>Rubripirellula</taxon>
    </lineage>
</organism>
<dbReference type="NCBIfam" id="TIGR02532">
    <property type="entry name" value="IV_pilin_GFxxxE"/>
    <property type="match status" value="1"/>
</dbReference>
<dbReference type="InterPro" id="IPR012902">
    <property type="entry name" value="N_methyl_site"/>
</dbReference>
<evidence type="ECO:0000313" key="2">
    <source>
        <dbReference type="EMBL" id="KAA1262188.1"/>
    </source>
</evidence>
<dbReference type="OrthoDB" id="279742at2"/>
<dbReference type="SUPFAM" id="SSF54523">
    <property type="entry name" value="Pili subunits"/>
    <property type="match status" value="1"/>
</dbReference>
<evidence type="ECO:0000256" key="1">
    <source>
        <dbReference type="SAM" id="Phobius"/>
    </source>
</evidence>
<dbReference type="AlphaFoldDB" id="A0A5B1CM96"/>
<keyword evidence="1" id="KW-0812">Transmembrane</keyword>
<keyword evidence="3" id="KW-1185">Reference proteome</keyword>
<evidence type="ECO:0000313" key="3">
    <source>
        <dbReference type="Proteomes" id="UP000322699"/>
    </source>
</evidence>
<dbReference type="EMBL" id="VRLW01000001">
    <property type="protein sequence ID" value="KAA1262188.1"/>
    <property type="molecule type" value="Genomic_DNA"/>
</dbReference>
<keyword evidence="1" id="KW-1133">Transmembrane helix</keyword>
<dbReference type="InterPro" id="IPR045584">
    <property type="entry name" value="Pilin-like"/>
</dbReference>
<keyword evidence="1" id="KW-0472">Membrane</keyword>
<dbReference type="RefSeq" id="WP_084422750.1">
    <property type="nucleotide sequence ID" value="NZ_VRLW01000001.1"/>
</dbReference>
<reference evidence="2 3" key="1">
    <citation type="submission" date="2019-08" db="EMBL/GenBank/DDBJ databases">
        <title>Deep-cultivation of Planctomycetes and their phenomic and genomic characterization uncovers novel biology.</title>
        <authorList>
            <person name="Wiegand S."/>
            <person name="Jogler M."/>
            <person name="Boedeker C."/>
            <person name="Pinto D."/>
            <person name="Vollmers J."/>
            <person name="Rivas-Marin E."/>
            <person name="Kohn T."/>
            <person name="Peeters S.H."/>
            <person name="Heuer A."/>
            <person name="Rast P."/>
            <person name="Oberbeckmann S."/>
            <person name="Bunk B."/>
            <person name="Jeske O."/>
            <person name="Meyerdierks A."/>
            <person name="Storesund J.E."/>
            <person name="Kallscheuer N."/>
            <person name="Luecker S."/>
            <person name="Lage O.M."/>
            <person name="Pohl T."/>
            <person name="Merkel B.J."/>
            <person name="Hornburger P."/>
            <person name="Mueller R.-W."/>
            <person name="Bruemmer F."/>
            <person name="Labrenz M."/>
            <person name="Spormann A.M."/>
            <person name="Op Den Camp H."/>
            <person name="Overmann J."/>
            <person name="Amann R."/>
            <person name="Jetten M.S.M."/>
            <person name="Mascher T."/>
            <person name="Medema M.H."/>
            <person name="Devos D.P."/>
            <person name="Kaster A.-K."/>
            <person name="Ovreas L."/>
            <person name="Rohde M."/>
            <person name="Galperin M.Y."/>
            <person name="Jogler C."/>
        </authorList>
    </citation>
    <scope>NUCLEOTIDE SEQUENCE [LARGE SCALE GENOMIC DNA]</scope>
    <source>
        <strain evidence="2 3">LF1</strain>
    </source>
</reference>
<feature type="transmembrane region" description="Helical" evidence="1">
    <location>
        <begin position="12"/>
        <end position="31"/>
    </location>
</feature>
<gene>
    <name evidence="2" type="ORF">LF1_47500</name>
</gene>